<name>A0A6A5QRR4_AMPQU</name>
<evidence type="ECO:0000313" key="3">
    <source>
        <dbReference type="Proteomes" id="UP000800096"/>
    </source>
</evidence>
<proteinExistence type="predicted"/>
<evidence type="ECO:0000313" key="2">
    <source>
        <dbReference type="EMBL" id="KAF1917520.1"/>
    </source>
</evidence>
<gene>
    <name evidence="2" type="ORF">BDU57DRAFT_446078</name>
</gene>
<evidence type="ECO:0000256" key="1">
    <source>
        <dbReference type="SAM" id="SignalP"/>
    </source>
</evidence>
<protein>
    <submittedName>
        <fullName evidence="2">Uncharacterized protein</fullName>
    </submittedName>
</protein>
<keyword evidence="1" id="KW-0732">Signal</keyword>
<reference evidence="2" key="1">
    <citation type="journal article" date="2020" name="Stud. Mycol.">
        <title>101 Dothideomycetes genomes: a test case for predicting lifestyles and emergence of pathogens.</title>
        <authorList>
            <person name="Haridas S."/>
            <person name="Albert R."/>
            <person name="Binder M."/>
            <person name="Bloem J."/>
            <person name="Labutti K."/>
            <person name="Salamov A."/>
            <person name="Andreopoulos B."/>
            <person name="Baker S."/>
            <person name="Barry K."/>
            <person name="Bills G."/>
            <person name="Bluhm B."/>
            <person name="Cannon C."/>
            <person name="Castanera R."/>
            <person name="Culley D."/>
            <person name="Daum C."/>
            <person name="Ezra D."/>
            <person name="Gonzalez J."/>
            <person name="Henrissat B."/>
            <person name="Kuo A."/>
            <person name="Liang C."/>
            <person name="Lipzen A."/>
            <person name="Lutzoni F."/>
            <person name="Magnuson J."/>
            <person name="Mondo S."/>
            <person name="Nolan M."/>
            <person name="Ohm R."/>
            <person name="Pangilinan J."/>
            <person name="Park H.-J."/>
            <person name="Ramirez L."/>
            <person name="Alfaro M."/>
            <person name="Sun H."/>
            <person name="Tritt A."/>
            <person name="Yoshinaga Y."/>
            <person name="Zwiers L.-H."/>
            <person name="Turgeon B."/>
            <person name="Goodwin S."/>
            <person name="Spatafora J."/>
            <person name="Crous P."/>
            <person name="Grigoriev I."/>
        </authorList>
    </citation>
    <scope>NUCLEOTIDE SEQUENCE</scope>
    <source>
        <strain evidence="2">HMLAC05119</strain>
    </source>
</reference>
<organism evidence="2 3">
    <name type="scientific">Ampelomyces quisqualis</name>
    <name type="common">Powdery mildew agent</name>
    <dbReference type="NCBI Taxonomy" id="50730"/>
    <lineage>
        <taxon>Eukaryota</taxon>
        <taxon>Fungi</taxon>
        <taxon>Dikarya</taxon>
        <taxon>Ascomycota</taxon>
        <taxon>Pezizomycotina</taxon>
        <taxon>Dothideomycetes</taxon>
        <taxon>Pleosporomycetidae</taxon>
        <taxon>Pleosporales</taxon>
        <taxon>Pleosporineae</taxon>
        <taxon>Phaeosphaeriaceae</taxon>
        <taxon>Ampelomyces</taxon>
    </lineage>
</organism>
<dbReference type="EMBL" id="ML979134">
    <property type="protein sequence ID" value="KAF1917520.1"/>
    <property type="molecule type" value="Genomic_DNA"/>
</dbReference>
<dbReference type="Proteomes" id="UP000800096">
    <property type="component" value="Unassembled WGS sequence"/>
</dbReference>
<accession>A0A6A5QRR4</accession>
<dbReference type="OrthoDB" id="4359806at2759"/>
<feature type="chain" id="PRO_5025378744" evidence="1">
    <location>
        <begin position="19"/>
        <end position="227"/>
    </location>
</feature>
<feature type="signal peptide" evidence="1">
    <location>
        <begin position="1"/>
        <end position="18"/>
    </location>
</feature>
<sequence length="227" mass="25381">MRLSTVLSTALLAATSYAAEESASSSSSSAGAESTPFDEPTPAGALWTAKWGTVDLQPYSQNCLSRNTYTAKIYKLSELYPDLKDFAPDLKIFYNKQLYAGSWNGIDAHGTKRELMRMELSSMPYKVREWLKRTPKQKHFSVHDDNVFFAPGAIYPILPLWVEEPDDGKLECEDVFDDLEIYSNEPADGKVVGKVTHSEKSKGEVDFTVEALLLKKKGKAPTRKEEL</sequence>
<dbReference type="AlphaFoldDB" id="A0A6A5QRR4"/>
<keyword evidence="3" id="KW-1185">Reference proteome</keyword>